<organism evidence="2 3">
    <name type="scientific">Eutrema salsugineum</name>
    <name type="common">Saltwater cress</name>
    <name type="synonym">Sisymbrium salsugineum</name>
    <dbReference type="NCBI Taxonomy" id="72664"/>
    <lineage>
        <taxon>Eukaryota</taxon>
        <taxon>Viridiplantae</taxon>
        <taxon>Streptophyta</taxon>
        <taxon>Embryophyta</taxon>
        <taxon>Tracheophyta</taxon>
        <taxon>Spermatophyta</taxon>
        <taxon>Magnoliopsida</taxon>
        <taxon>eudicotyledons</taxon>
        <taxon>Gunneridae</taxon>
        <taxon>Pentapetalae</taxon>
        <taxon>rosids</taxon>
        <taxon>malvids</taxon>
        <taxon>Brassicales</taxon>
        <taxon>Brassicaceae</taxon>
        <taxon>Eutremeae</taxon>
        <taxon>Eutrema</taxon>
    </lineage>
</organism>
<evidence type="ECO:0000313" key="2">
    <source>
        <dbReference type="EMBL" id="ESQ47107.1"/>
    </source>
</evidence>
<feature type="compositionally biased region" description="Basic and acidic residues" evidence="1">
    <location>
        <begin position="108"/>
        <end position="122"/>
    </location>
</feature>
<dbReference type="Gramene" id="ESQ47107">
    <property type="protein sequence ID" value="ESQ47107"/>
    <property type="gene ID" value="EUTSA_v10027985mg"/>
</dbReference>
<name>V4LX55_EUTSA</name>
<sequence>MKPSSNRNRSPPRVDPIFDHWENPRNSRHQPALRISKPSHPPPAIAHEVDLLDKVKRKAVVQGEDDDNSDAGDFDSSPKLLEIGSASDPITDTEDKSVFGMESVPTDWGDRVDGEKNDTELTEKDLSILDECDTIMDPEH</sequence>
<feature type="compositionally biased region" description="Basic and acidic residues" evidence="1">
    <location>
        <begin position="16"/>
        <end position="25"/>
    </location>
</feature>
<feature type="compositionally biased region" description="Acidic residues" evidence="1">
    <location>
        <begin position="63"/>
        <end position="73"/>
    </location>
</feature>
<protein>
    <submittedName>
        <fullName evidence="2">Uncharacterized protein</fullName>
    </submittedName>
</protein>
<feature type="region of interest" description="Disordered" evidence="1">
    <location>
        <begin position="1"/>
        <end position="122"/>
    </location>
</feature>
<evidence type="ECO:0000313" key="3">
    <source>
        <dbReference type="Proteomes" id="UP000030689"/>
    </source>
</evidence>
<evidence type="ECO:0000256" key="1">
    <source>
        <dbReference type="SAM" id="MobiDB-lite"/>
    </source>
</evidence>
<proteinExistence type="predicted"/>
<dbReference type="KEGG" id="eus:EUTSA_v10027985mg"/>
<dbReference type="Proteomes" id="UP000030689">
    <property type="component" value="Unassembled WGS sequence"/>
</dbReference>
<dbReference type="EMBL" id="KI517416">
    <property type="protein sequence ID" value="ESQ47107.1"/>
    <property type="molecule type" value="Genomic_DNA"/>
</dbReference>
<gene>
    <name evidence="2" type="ORF">EUTSA_v10027985mg</name>
</gene>
<keyword evidence="3" id="KW-1185">Reference proteome</keyword>
<accession>V4LX55</accession>
<dbReference type="AlphaFoldDB" id="V4LX55"/>
<reference evidence="2 3" key="1">
    <citation type="journal article" date="2013" name="Front. Plant Sci.">
        <title>The Reference Genome of the Halophytic Plant Eutrema salsugineum.</title>
        <authorList>
            <person name="Yang R."/>
            <person name="Jarvis D.E."/>
            <person name="Chen H."/>
            <person name="Beilstein M.A."/>
            <person name="Grimwood J."/>
            <person name="Jenkins J."/>
            <person name="Shu S."/>
            <person name="Prochnik S."/>
            <person name="Xin M."/>
            <person name="Ma C."/>
            <person name="Schmutz J."/>
            <person name="Wing R.A."/>
            <person name="Mitchell-Olds T."/>
            <person name="Schumaker K.S."/>
            <person name="Wang X."/>
        </authorList>
    </citation>
    <scope>NUCLEOTIDE SEQUENCE [LARGE SCALE GENOMIC DNA]</scope>
</reference>